<evidence type="ECO:0000256" key="7">
    <source>
        <dbReference type="ARBA" id="ARBA00022833"/>
    </source>
</evidence>
<dbReference type="GO" id="GO:0070292">
    <property type="term" value="P:N-acylphosphatidylethanolamine metabolic process"/>
    <property type="evidence" value="ECO:0007669"/>
    <property type="project" value="TreeGrafter"/>
</dbReference>
<evidence type="ECO:0000256" key="3">
    <source>
        <dbReference type="ARBA" id="ARBA00012279"/>
    </source>
</evidence>
<keyword evidence="9" id="KW-0443">Lipid metabolism</keyword>
<comment type="similarity">
    <text evidence="2">Belongs to the NAPE-PLD family.</text>
</comment>
<name>A0A9P1IQJ5_9PELO</name>
<comment type="catalytic activity">
    <reaction evidence="13">
        <text>1,2-dihexadecanoyl-sn-glycero-3-phospho-(N-hexadecanoyl)-ethanolamine + H2O = 1,2-dihexadecanoyl-sn-glycero-3-phosphate + N-hexadecanoylethanolamine + H(+)</text>
        <dbReference type="Rhea" id="RHEA:51408"/>
        <dbReference type="ChEBI" id="CHEBI:15377"/>
        <dbReference type="ChEBI" id="CHEBI:15378"/>
        <dbReference type="ChEBI" id="CHEBI:71464"/>
        <dbReference type="ChEBI" id="CHEBI:72859"/>
        <dbReference type="ChEBI" id="CHEBI:134072"/>
    </reaction>
    <physiologicalReaction direction="left-to-right" evidence="13">
        <dbReference type="Rhea" id="RHEA:51409"/>
    </physiologicalReaction>
</comment>
<evidence type="ECO:0000256" key="5">
    <source>
        <dbReference type="ARBA" id="ARBA00022723"/>
    </source>
</evidence>
<comment type="cofactor">
    <cofactor evidence="1">
        <name>Zn(2+)</name>
        <dbReference type="ChEBI" id="CHEBI:29105"/>
    </cofactor>
</comment>
<evidence type="ECO:0000256" key="6">
    <source>
        <dbReference type="ARBA" id="ARBA00022801"/>
    </source>
</evidence>
<dbReference type="EMBL" id="CANHGI010000004">
    <property type="protein sequence ID" value="CAI5449505.1"/>
    <property type="molecule type" value="Genomic_DNA"/>
</dbReference>
<evidence type="ECO:0000256" key="14">
    <source>
        <dbReference type="ARBA" id="ARBA00059369"/>
    </source>
</evidence>
<keyword evidence="6" id="KW-0378">Hydrolase</keyword>
<comment type="function">
    <text evidence="14">D-type phospholipase that hydrolyzes N-acyl-phosphatidylethanolamines (NAPEs) to produce bioactive N-acylethanolamines/fatty acid ethanolamides (NAEs/FAEs) and phosphatidic acid. NAEs are bioactive lipids that are involved in diverse physiological processes such as growth and lifespan.</text>
</comment>
<keyword evidence="8" id="KW-0442">Lipid degradation</keyword>
<feature type="compositionally biased region" description="Basic residues" evidence="15">
    <location>
        <begin position="42"/>
        <end position="51"/>
    </location>
</feature>
<reference evidence="17" key="1">
    <citation type="submission" date="2022-11" db="EMBL/GenBank/DDBJ databases">
        <authorList>
            <person name="Kikuchi T."/>
        </authorList>
    </citation>
    <scope>NUCLEOTIDE SEQUENCE</scope>
    <source>
        <strain evidence="17">PS1010</strain>
    </source>
</reference>
<gene>
    <name evidence="17" type="ORF">CAMP_LOCUS12142</name>
</gene>
<evidence type="ECO:0000256" key="9">
    <source>
        <dbReference type="ARBA" id="ARBA00023098"/>
    </source>
</evidence>
<evidence type="ECO:0000256" key="10">
    <source>
        <dbReference type="ARBA" id="ARBA00023264"/>
    </source>
</evidence>
<dbReference type="InterPro" id="IPR036866">
    <property type="entry name" value="RibonucZ/Hydroxyglut_hydro"/>
</dbReference>
<dbReference type="Pfam" id="PF12706">
    <property type="entry name" value="Lactamase_B_2"/>
    <property type="match status" value="1"/>
</dbReference>
<accession>A0A9P1IQJ5</accession>
<dbReference type="GO" id="GO:0046872">
    <property type="term" value="F:metal ion binding"/>
    <property type="evidence" value="ECO:0007669"/>
    <property type="project" value="UniProtKB-KW"/>
</dbReference>
<proteinExistence type="inferred from homology"/>
<comment type="catalytic activity">
    <reaction evidence="12">
        <text>an N-acyl-1,2-diacyl-sn-glycero-3-phosphoethanolamine + H2O = an N-acylethanolamine + a 1,2-diacyl-sn-glycero-3-phosphate + H(+)</text>
        <dbReference type="Rhea" id="RHEA:33159"/>
        <dbReference type="ChEBI" id="CHEBI:15377"/>
        <dbReference type="ChEBI" id="CHEBI:15378"/>
        <dbReference type="ChEBI" id="CHEBI:52640"/>
        <dbReference type="ChEBI" id="CHEBI:58608"/>
        <dbReference type="ChEBI" id="CHEBI:62537"/>
        <dbReference type="EC" id="3.1.4.54"/>
    </reaction>
    <physiologicalReaction direction="left-to-right" evidence="12">
        <dbReference type="Rhea" id="RHEA:33160"/>
    </physiologicalReaction>
</comment>
<evidence type="ECO:0000256" key="11">
    <source>
        <dbReference type="ARBA" id="ARBA00048025"/>
    </source>
</evidence>
<evidence type="ECO:0000256" key="15">
    <source>
        <dbReference type="SAM" id="MobiDB-lite"/>
    </source>
</evidence>
<evidence type="ECO:0000313" key="17">
    <source>
        <dbReference type="EMBL" id="CAI5449505.1"/>
    </source>
</evidence>
<evidence type="ECO:0000256" key="13">
    <source>
        <dbReference type="ARBA" id="ARBA00053011"/>
    </source>
</evidence>
<dbReference type="PANTHER" id="PTHR15032">
    <property type="entry name" value="N-ACYL-PHOSPHATIDYLETHANOLAMINE-HYDROLYZING PHOSPHOLIPASE D"/>
    <property type="match status" value="1"/>
</dbReference>
<evidence type="ECO:0000256" key="12">
    <source>
        <dbReference type="ARBA" id="ARBA00051257"/>
    </source>
</evidence>
<dbReference type="Gene3D" id="3.60.15.10">
    <property type="entry name" value="Ribonuclease Z/Hydroxyacylglutathione hydrolase-like"/>
    <property type="match status" value="1"/>
</dbReference>
<dbReference type="Proteomes" id="UP001152747">
    <property type="component" value="Unassembled WGS sequence"/>
</dbReference>
<dbReference type="PANTHER" id="PTHR15032:SF4">
    <property type="entry name" value="N-ACYL-PHOSPHATIDYLETHANOLAMINE-HYDROLYZING PHOSPHOLIPASE D"/>
    <property type="match status" value="1"/>
</dbReference>
<feature type="domain" description="Metallo-beta-lactamase" evidence="16">
    <location>
        <begin position="172"/>
        <end position="381"/>
    </location>
</feature>
<evidence type="ECO:0000313" key="18">
    <source>
        <dbReference type="Proteomes" id="UP001152747"/>
    </source>
</evidence>
<keyword evidence="10" id="KW-1208">Phospholipid metabolism</keyword>
<dbReference type="EC" id="3.1.4.54" evidence="3"/>
<comment type="catalytic activity">
    <reaction evidence="11">
        <text>N-(5Z,8Z,11Z,14Z-eicosatetraenoyl)-1,2-di-(9Z-octadecenoyl)-sn-glycero-3-phosphoethanolamine + H2O = N-(5Z,8Z,11Z,14Z-eicosatetraenoyl)-ethanolamine + 1,2-di-(9Z-octadecenoyl)-sn-glycero-3-phosphate + H(+)</text>
        <dbReference type="Rhea" id="RHEA:45528"/>
        <dbReference type="ChEBI" id="CHEBI:2700"/>
        <dbReference type="ChEBI" id="CHEBI:15377"/>
        <dbReference type="ChEBI" id="CHEBI:15378"/>
        <dbReference type="ChEBI" id="CHEBI:74546"/>
        <dbReference type="ChEBI" id="CHEBI:85277"/>
    </reaction>
    <physiologicalReaction direction="left-to-right" evidence="11">
        <dbReference type="Rhea" id="RHEA:45529"/>
    </physiologicalReaction>
</comment>
<evidence type="ECO:0000256" key="2">
    <source>
        <dbReference type="ARBA" id="ARBA00010127"/>
    </source>
</evidence>
<feature type="region of interest" description="Disordered" evidence="15">
    <location>
        <begin position="29"/>
        <end position="59"/>
    </location>
</feature>
<keyword evidence="4" id="KW-0595">Phospholipid degradation</keyword>
<keyword evidence="5" id="KW-0479">Metal-binding</keyword>
<sequence>MDYISKWRNVWQPDIKMQIRMRFALSLTREERSVSQPNNKTTRQRRRRRKNKDRERCRETCGERPTMRENMATVFQPSFLKMSQEDFATPLRNGKTFANPPSFKNWGGLPSGRDIFRFRFSETDHENVPKNASELDQTIPIKNLTKFESKSKLFASWLGHATVLVNIEGATVITDPIWAQRASFISVAGPKRYRPPPMKIEDLPKLDYGVISHDHYDHLDYEAVKKITEMNPSIRWFVPLGMKSWMICNGIQKISPSNADLITEMNWGESVKVKKDGKDFEIWCVPAQHWGQRGPFDRNHRLWSGWSVIGPTKRFYYSGDTGFCESEFRKIGDKLGPFDLAAIPIGAYEPNWFMKSQHINPEEAVSVHELIKSRMSIGIHWGTYHMGSYEHYLEPRDKLKTLMENREDLKHTKFITISPGEIWELK</sequence>
<keyword evidence="18" id="KW-1185">Reference proteome</keyword>
<dbReference type="GO" id="GO:0070291">
    <property type="term" value="P:N-acylethanolamine metabolic process"/>
    <property type="evidence" value="ECO:0007669"/>
    <property type="project" value="UniProtKB-ARBA"/>
</dbReference>
<dbReference type="GO" id="GO:0070290">
    <property type="term" value="F:N-acylphosphatidylethanolamine-specific phospholipase D activity"/>
    <property type="evidence" value="ECO:0007669"/>
    <property type="project" value="UniProtKB-EC"/>
</dbReference>
<comment type="caution">
    <text evidence="17">The sequence shown here is derived from an EMBL/GenBank/DDBJ whole genome shotgun (WGS) entry which is preliminary data.</text>
</comment>
<evidence type="ECO:0000259" key="16">
    <source>
        <dbReference type="Pfam" id="PF12706"/>
    </source>
</evidence>
<dbReference type="InterPro" id="IPR001279">
    <property type="entry name" value="Metallo-B-lactamas"/>
</dbReference>
<dbReference type="SUPFAM" id="SSF56281">
    <property type="entry name" value="Metallo-hydrolase/oxidoreductase"/>
    <property type="match status" value="1"/>
</dbReference>
<protein>
    <recommendedName>
        <fullName evidence="3">N-acetylphosphatidylethanolamine-hydrolyzing phospholipase D</fullName>
        <ecNumber evidence="3">3.1.4.54</ecNumber>
    </recommendedName>
</protein>
<dbReference type="FunFam" id="3.60.15.10:FF:000136">
    <property type="entry name" value="N-Acyl Phosphatidyl Ethanolamine specific phospholipase D (NAPE-PLD) homolog"/>
    <property type="match status" value="1"/>
</dbReference>
<evidence type="ECO:0000256" key="1">
    <source>
        <dbReference type="ARBA" id="ARBA00001947"/>
    </source>
</evidence>
<dbReference type="GO" id="GO:0005737">
    <property type="term" value="C:cytoplasm"/>
    <property type="evidence" value="ECO:0007669"/>
    <property type="project" value="TreeGrafter"/>
</dbReference>
<evidence type="ECO:0000256" key="8">
    <source>
        <dbReference type="ARBA" id="ARBA00022963"/>
    </source>
</evidence>
<dbReference type="AlphaFoldDB" id="A0A9P1IQJ5"/>
<evidence type="ECO:0000256" key="4">
    <source>
        <dbReference type="ARBA" id="ARBA00022668"/>
    </source>
</evidence>
<dbReference type="OrthoDB" id="332863at2759"/>
<organism evidence="17 18">
    <name type="scientific">Caenorhabditis angaria</name>
    <dbReference type="NCBI Taxonomy" id="860376"/>
    <lineage>
        <taxon>Eukaryota</taxon>
        <taxon>Metazoa</taxon>
        <taxon>Ecdysozoa</taxon>
        <taxon>Nematoda</taxon>
        <taxon>Chromadorea</taxon>
        <taxon>Rhabditida</taxon>
        <taxon>Rhabditina</taxon>
        <taxon>Rhabditomorpha</taxon>
        <taxon>Rhabditoidea</taxon>
        <taxon>Rhabditidae</taxon>
        <taxon>Peloderinae</taxon>
        <taxon>Caenorhabditis</taxon>
    </lineage>
</organism>
<keyword evidence="7" id="KW-0862">Zinc</keyword>
<dbReference type="GO" id="GO:0009395">
    <property type="term" value="P:phospholipid catabolic process"/>
    <property type="evidence" value="ECO:0007669"/>
    <property type="project" value="UniProtKB-KW"/>
</dbReference>